<dbReference type="AlphaFoldDB" id="A0A3S4ZYR9"/>
<dbReference type="EMBL" id="CAAALY010024262">
    <property type="protein sequence ID" value="VEL15341.1"/>
    <property type="molecule type" value="Genomic_DNA"/>
</dbReference>
<evidence type="ECO:0000313" key="1">
    <source>
        <dbReference type="EMBL" id="VEL15341.1"/>
    </source>
</evidence>
<organism evidence="1 2">
    <name type="scientific">Protopolystoma xenopodis</name>
    <dbReference type="NCBI Taxonomy" id="117903"/>
    <lineage>
        <taxon>Eukaryota</taxon>
        <taxon>Metazoa</taxon>
        <taxon>Spiralia</taxon>
        <taxon>Lophotrochozoa</taxon>
        <taxon>Platyhelminthes</taxon>
        <taxon>Monogenea</taxon>
        <taxon>Polyopisthocotylea</taxon>
        <taxon>Polystomatidea</taxon>
        <taxon>Polystomatidae</taxon>
        <taxon>Protopolystoma</taxon>
    </lineage>
</organism>
<sequence>MSDGYEADNAPNNEAFSSQRIGAGAAFARDISWTPAERWTNMVLSPMQDEPRVPTWRHHPILAILESDPACQVAFRVSFLLCVAFCCVFRDLN</sequence>
<protein>
    <submittedName>
        <fullName evidence="1">Uncharacterized protein</fullName>
    </submittedName>
</protein>
<gene>
    <name evidence="1" type="ORF">PXEA_LOCUS8781</name>
</gene>
<dbReference type="Proteomes" id="UP000784294">
    <property type="component" value="Unassembled WGS sequence"/>
</dbReference>
<evidence type="ECO:0000313" key="2">
    <source>
        <dbReference type="Proteomes" id="UP000784294"/>
    </source>
</evidence>
<name>A0A3S4ZYR9_9PLAT</name>
<comment type="caution">
    <text evidence="1">The sequence shown here is derived from an EMBL/GenBank/DDBJ whole genome shotgun (WGS) entry which is preliminary data.</text>
</comment>
<accession>A0A3S4ZYR9</accession>
<reference evidence="1" key="1">
    <citation type="submission" date="2018-11" db="EMBL/GenBank/DDBJ databases">
        <authorList>
            <consortium name="Pathogen Informatics"/>
        </authorList>
    </citation>
    <scope>NUCLEOTIDE SEQUENCE</scope>
</reference>
<keyword evidence="2" id="KW-1185">Reference proteome</keyword>
<proteinExistence type="predicted"/>